<sequence>MPTDQTGYVVSSSHVADAVLIGQPSSTLPQGIVLPLPNNTRPEIARSVPFVLSLVHQSPFEKVQQQDSLVHINQAFTTIIRPILNPKGFSSSEPSVSPPIPSTKPSYKDVVGNHQVASNILPSPPNLPTRKGDLRFQGQNELLVRNVKKMELKGTILGQGCKYILAGHKLQIILQEAMRCQLKKTK</sequence>
<comment type="caution">
    <text evidence="1">The sequence shown here is derived from an EMBL/GenBank/DDBJ whole genome shotgun (WGS) entry which is preliminary data.</text>
</comment>
<name>A0AA39W4F9_ACESA</name>
<reference evidence="1" key="1">
    <citation type="journal article" date="2022" name="Plant J.">
        <title>Strategies of tolerance reflected in two North American maple genomes.</title>
        <authorList>
            <person name="McEvoy S.L."/>
            <person name="Sezen U.U."/>
            <person name="Trouern-Trend A."/>
            <person name="McMahon S.M."/>
            <person name="Schaberg P.G."/>
            <person name="Yang J."/>
            <person name="Wegrzyn J.L."/>
            <person name="Swenson N.G."/>
        </authorList>
    </citation>
    <scope>NUCLEOTIDE SEQUENCE</scope>
    <source>
        <strain evidence="1">NS2018</strain>
    </source>
</reference>
<proteinExistence type="predicted"/>
<evidence type="ECO:0000313" key="2">
    <source>
        <dbReference type="Proteomes" id="UP001168877"/>
    </source>
</evidence>
<protein>
    <submittedName>
        <fullName evidence="1">Uncharacterized protein</fullName>
    </submittedName>
</protein>
<gene>
    <name evidence="1" type="ORF">LWI29_030300</name>
</gene>
<dbReference type="AlphaFoldDB" id="A0AA39W4F9"/>
<reference evidence="1" key="2">
    <citation type="submission" date="2023-06" db="EMBL/GenBank/DDBJ databases">
        <authorList>
            <person name="Swenson N.G."/>
            <person name="Wegrzyn J.L."/>
            <person name="Mcevoy S.L."/>
        </authorList>
    </citation>
    <scope>NUCLEOTIDE SEQUENCE</scope>
    <source>
        <strain evidence="1">NS2018</strain>
        <tissue evidence="1">Leaf</tissue>
    </source>
</reference>
<keyword evidence="2" id="KW-1185">Reference proteome</keyword>
<evidence type="ECO:0000313" key="1">
    <source>
        <dbReference type="EMBL" id="KAK0602098.1"/>
    </source>
</evidence>
<accession>A0AA39W4F9</accession>
<organism evidence="1 2">
    <name type="scientific">Acer saccharum</name>
    <name type="common">Sugar maple</name>
    <dbReference type="NCBI Taxonomy" id="4024"/>
    <lineage>
        <taxon>Eukaryota</taxon>
        <taxon>Viridiplantae</taxon>
        <taxon>Streptophyta</taxon>
        <taxon>Embryophyta</taxon>
        <taxon>Tracheophyta</taxon>
        <taxon>Spermatophyta</taxon>
        <taxon>Magnoliopsida</taxon>
        <taxon>eudicotyledons</taxon>
        <taxon>Gunneridae</taxon>
        <taxon>Pentapetalae</taxon>
        <taxon>rosids</taxon>
        <taxon>malvids</taxon>
        <taxon>Sapindales</taxon>
        <taxon>Sapindaceae</taxon>
        <taxon>Hippocastanoideae</taxon>
        <taxon>Acereae</taxon>
        <taxon>Acer</taxon>
    </lineage>
</organism>
<dbReference type="EMBL" id="JAUESC010000003">
    <property type="protein sequence ID" value="KAK0602098.1"/>
    <property type="molecule type" value="Genomic_DNA"/>
</dbReference>
<dbReference type="Proteomes" id="UP001168877">
    <property type="component" value="Unassembled WGS sequence"/>
</dbReference>